<keyword evidence="1" id="KW-0067">ATP-binding</keyword>
<dbReference type="InterPro" id="IPR012043">
    <property type="entry name" value="PoK"/>
</dbReference>
<dbReference type="GO" id="GO:0015937">
    <property type="term" value="P:coenzyme A biosynthetic process"/>
    <property type="evidence" value="ECO:0007669"/>
    <property type="project" value="UniProtKB-UniRule"/>
</dbReference>
<dbReference type="GO" id="GO:0005524">
    <property type="term" value="F:ATP binding"/>
    <property type="evidence" value="ECO:0007669"/>
    <property type="project" value="UniProtKB-KW"/>
</dbReference>
<keyword evidence="1" id="KW-0547">Nucleotide-binding</keyword>
<sequence>MIKLTIPHHISGLWIPVLSNNPLHSGSIGAGLNISLLSVALPVEDECTILFNNQEVFREQAKEVCEFYNTKVGVTVKSPFTLGKGFALSSTLSIAHTLISSIHAGGSLLKAFQKAHELEVVKGTGLGDVISQYYGGFVIRTRPGPPGIGEAFKIPVKYRVKLIVSSLPYSEPTDKMLGRIPLSHYEKGLTLLRRVMRSEDLMDYFNAAREYTQGIFDYSIIPEEILRSPGIVGFYLKKSALIIWVEKDRVAEVADILSRNQLFFKESEISKTGVEIEHSDQPP</sequence>
<comment type="pathway">
    <text evidence="1">Cofactor biosynthesis; coenzyme A biosynthesis.</text>
</comment>
<keyword evidence="1 2" id="KW-0418">Kinase</keyword>
<name>A0A7C2BJW7_9CREN</name>
<reference evidence="2" key="1">
    <citation type="journal article" date="2020" name="mSystems">
        <title>Genome- and Community-Level Interaction Insights into Carbon Utilization and Element Cycling Functions of Hydrothermarchaeota in Hydrothermal Sediment.</title>
        <authorList>
            <person name="Zhou Z."/>
            <person name="Liu Y."/>
            <person name="Xu W."/>
            <person name="Pan J."/>
            <person name="Luo Z.H."/>
            <person name="Li M."/>
        </authorList>
    </citation>
    <scope>NUCLEOTIDE SEQUENCE [LARGE SCALE GENOMIC DNA]</scope>
    <source>
        <strain evidence="2">SpSt-23</strain>
    </source>
</reference>
<gene>
    <name evidence="2" type="ORF">ENP55_00560</name>
</gene>
<comment type="function">
    <text evidence="1">Phosphorylates (R)-pantoate to form (R)-4-phosphopantoate in the CoA biosynthesis pathway.</text>
</comment>
<dbReference type="AlphaFoldDB" id="A0A7C2BJW7"/>
<evidence type="ECO:0000256" key="1">
    <source>
        <dbReference type="HAMAP-Rule" id="MF_02223"/>
    </source>
</evidence>
<accession>A0A7C2BJW7</accession>
<organism evidence="2">
    <name type="scientific">Thermosphaera aggregans</name>
    <dbReference type="NCBI Taxonomy" id="54254"/>
    <lineage>
        <taxon>Archaea</taxon>
        <taxon>Thermoproteota</taxon>
        <taxon>Thermoprotei</taxon>
        <taxon>Desulfurococcales</taxon>
        <taxon>Desulfurococcaceae</taxon>
        <taxon>Thermosphaera</taxon>
    </lineage>
</organism>
<comment type="similarity">
    <text evidence="1">Belongs to the GHMP kinase family. PoK subfamily.</text>
</comment>
<evidence type="ECO:0000313" key="2">
    <source>
        <dbReference type="EMBL" id="HEF86809.1"/>
    </source>
</evidence>
<comment type="catalytic activity">
    <reaction evidence="1">
        <text>(R)-pantoate + ATP = (R)-4-phosphopantoate + ADP + H(+)</text>
        <dbReference type="Rhea" id="RHEA:28246"/>
        <dbReference type="ChEBI" id="CHEBI:15378"/>
        <dbReference type="ChEBI" id="CHEBI:15980"/>
        <dbReference type="ChEBI" id="CHEBI:30616"/>
        <dbReference type="ChEBI" id="CHEBI:61294"/>
        <dbReference type="ChEBI" id="CHEBI:456216"/>
        <dbReference type="EC" id="2.7.1.169"/>
    </reaction>
</comment>
<dbReference type="UniPathway" id="UPA00241"/>
<protein>
    <recommendedName>
        <fullName evidence="1">Pantoate kinase</fullName>
        <shortName evidence="1">PoK</shortName>
        <ecNumber evidence="1">2.7.1.169</ecNumber>
    </recommendedName>
</protein>
<keyword evidence="1" id="KW-0808">Transferase</keyword>
<dbReference type="EMBL" id="DSJT01000003">
    <property type="protein sequence ID" value="HEF86809.1"/>
    <property type="molecule type" value="Genomic_DNA"/>
</dbReference>
<proteinExistence type="inferred from homology"/>
<dbReference type="GO" id="GO:0016301">
    <property type="term" value="F:kinase activity"/>
    <property type="evidence" value="ECO:0007669"/>
    <property type="project" value="UniProtKB-UniRule"/>
</dbReference>
<dbReference type="PANTHER" id="PTHR42282">
    <property type="entry name" value="PANTOATE KINASE-RELATED"/>
    <property type="match status" value="1"/>
</dbReference>
<dbReference type="EC" id="2.7.1.169" evidence="1"/>
<comment type="caution">
    <text evidence="2">The sequence shown here is derived from an EMBL/GenBank/DDBJ whole genome shotgun (WGS) entry which is preliminary data.</text>
</comment>
<keyword evidence="1" id="KW-0173">Coenzyme A biosynthesis</keyword>
<dbReference type="HAMAP" id="MF_02223">
    <property type="entry name" value="Pantoate_kinase"/>
    <property type="match status" value="1"/>
</dbReference>
<dbReference type="PANTHER" id="PTHR42282:SF1">
    <property type="entry name" value="PANTOATE KINASE"/>
    <property type="match status" value="1"/>
</dbReference>